<name>A0A8B6GE68_MYTGA</name>
<keyword evidence="3" id="KW-1185">Reference proteome</keyword>
<dbReference type="OrthoDB" id="6145924at2759"/>
<keyword evidence="1" id="KW-1133">Transmembrane helix</keyword>
<sequence length="136" mass="15484">MTAVNVLLKPGPYSHTSLQEGMQKIFIFLVILISFLQVEGWFFRRVRVTGDTRNCFCKAVDADTHGILHDFGSIQSCRGWPTCACRRTEMITCGDECDRRVTNWLKSNGGKCKFARTWYKASTCGSPKYGHHRKPC</sequence>
<evidence type="ECO:0000313" key="3">
    <source>
        <dbReference type="Proteomes" id="UP000596742"/>
    </source>
</evidence>
<evidence type="ECO:0000256" key="1">
    <source>
        <dbReference type="SAM" id="Phobius"/>
    </source>
</evidence>
<evidence type="ECO:0000313" key="2">
    <source>
        <dbReference type="EMBL" id="VDI62699.1"/>
    </source>
</evidence>
<keyword evidence="1" id="KW-0472">Membrane</keyword>
<comment type="caution">
    <text evidence="2">The sequence shown here is derived from an EMBL/GenBank/DDBJ whole genome shotgun (WGS) entry which is preliminary data.</text>
</comment>
<organism evidence="2 3">
    <name type="scientific">Mytilus galloprovincialis</name>
    <name type="common">Mediterranean mussel</name>
    <dbReference type="NCBI Taxonomy" id="29158"/>
    <lineage>
        <taxon>Eukaryota</taxon>
        <taxon>Metazoa</taxon>
        <taxon>Spiralia</taxon>
        <taxon>Lophotrochozoa</taxon>
        <taxon>Mollusca</taxon>
        <taxon>Bivalvia</taxon>
        <taxon>Autobranchia</taxon>
        <taxon>Pteriomorphia</taxon>
        <taxon>Mytilida</taxon>
        <taxon>Mytiloidea</taxon>
        <taxon>Mytilidae</taxon>
        <taxon>Mytilinae</taxon>
        <taxon>Mytilus</taxon>
    </lineage>
</organism>
<proteinExistence type="predicted"/>
<accession>A0A8B6GE68</accession>
<feature type="transmembrane region" description="Helical" evidence="1">
    <location>
        <begin position="25"/>
        <end position="43"/>
    </location>
</feature>
<reference evidence="2" key="1">
    <citation type="submission" date="2018-11" db="EMBL/GenBank/DDBJ databases">
        <authorList>
            <person name="Alioto T."/>
            <person name="Alioto T."/>
        </authorList>
    </citation>
    <scope>NUCLEOTIDE SEQUENCE</scope>
</reference>
<dbReference type="Proteomes" id="UP000596742">
    <property type="component" value="Unassembled WGS sequence"/>
</dbReference>
<keyword evidence="1" id="KW-0812">Transmembrane</keyword>
<protein>
    <submittedName>
        <fullName evidence="2">Uncharacterized protein</fullName>
    </submittedName>
</protein>
<dbReference type="EMBL" id="UYJE01008284">
    <property type="protein sequence ID" value="VDI62699.1"/>
    <property type="molecule type" value="Genomic_DNA"/>
</dbReference>
<gene>
    <name evidence="2" type="ORF">MGAL_10B012862</name>
</gene>
<dbReference type="AlphaFoldDB" id="A0A8B6GE68"/>